<feature type="non-terminal residue" evidence="1">
    <location>
        <position position="288"/>
    </location>
</feature>
<keyword evidence="2" id="KW-1185">Reference proteome</keyword>
<evidence type="ECO:0000313" key="2">
    <source>
        <dbReference type="Proteomes" id="UP001139981"/>
    </source>
</evidence>
<proteinExistence type="predicted"/>
<reference evidence="1" key="1">
    <citation type="submission" date="2022-07" db="EMBL/GenBank/DDBJ databases">
        <title>Phylogenomic reconstructions and comparative analyses of Kickxellomycotina fungi.</title>
        <authorList>
            <person name="Reynolds N.K."/>
            <person name="Stajich J.E."/>
            <person name="Barry K."/>
            <person name="Grigoriev I.V."/>
            <person name="Crous P."/>
            <person name="Smith M.E."/>
        </authorList>
    </citation>
    <scope>NUCLEOTIDE SEQUENCE</scope>
    <source>
        <strain evidence="1">CBS 190363</strain>
    </source>
</reference>
<organism evidence="1 2">
    <name type="scientific">Coemansia aciculifera</name>
    <dbReference type="NCBI Taxonomy" id="417176"/>
    <lineage>
        <taxon>Eukaryota</taxon>
        <taxon>Fungi</taxon>
        <taxon>Fungi incertae sedis</taxon>
        <taxon>Zoopagomycota</taxon>
        <taxon>Kickxellomycotina</taxon>
        <taxon>Kickxellomycetes</taxon>
        <taxon>Kickxellales</taxon>
        <taxon>Kickxellaceae</taxon>
        <taxon>Coemansia</taxon>
    </lineage>
</organism>
<gene>
    <name evidence="1" type="ORF">IWW38_002071</name>
</gene>
<protein>
    <submittedName>
        <fullName evidence="1">Uncharacterized protein</fullName>
    </submittedName>
</protein>
<accession>A0ACC1M4Z3</accession>
<sequence>MSAFGKSFSFSGSAAATTGGFGGFNQAANPASGLGFGASTEKRARAGTATEATPFGTQPSAGSTFGQNAFGTPASSAAPATSWGAFGSTQPAATNPTSGGLFGSSSTNTASGGGLFGAAPTQPAQQTSLFGAAPVQPTQQPSLFGAAPAQPAQQSSLFGAAPAQPAQQPSLFGSGSSSSLFGNQLPAQQQPVSVTPAQPAPAQASSEAEELSNQLMFIKNCWDPALPSYQFRHYFYNVAEVGQVHLYQCPPGQDPVLWQQAQADNPDPTTLVPVLANGFDDLRKRVDL</sequence>
<dbReference type="Proteomes" id="UP001139981">
    <property type="component" value="Unassembled WGS sequence"/>
</dbReference>
<name>A0ACC1M4Z3_9FUNG</name>
<dbReference type="EMBL" id="JANBVB010000210">
    <property type="protein sequence ID" value="KAJ2896285.1"/>
    <property type="molecule type" value="Genomic_DNA"/>
</dbReference>
<evidence type="ECO:0000313" key="1">
    <source>
        <dbReference type="EMBL" id="KAJ2896285.1"/>
    </source>
</evidence>
<comment type="caution">
    <text evidence="1">The sequence shown here is derived from an EMBL/GenBank/DDBJ whole genome shotgun (WGS) entry which is preliminary data.</text>
</comment>